<keyword evidence="2" id="KW-0479">Metal-binding</keyword>
<evidence type="ECO:0000313" key="6">
    <source>
        <dbReference type="EMBL" id="QTX03566.1"/>
    </source>
</evidence>
<dbReference type="AlphaFoldDB" id="A0A975FKK3"/>
<evidence type="ECO:0000256" key="4">
    <source>
        <dbReference type="ARBA" id="ARBA00022842"/>
    </source>
</evidence>
<feature type="domain" description="PIN" evidence="5">
    <location>
        <begin position="16"/>
        <end position="126"/>
    </location>
</feature>
<dbReference type="RefSeq" id="WP_210896290.1">
    <property type="nucleotide sequence ID" value="NZ_CP071696.1"/>
</dbReference>
<dbReference type="GO" id="GO:0016787">
    <property type="term" value="F:hydrolase activity"/>
    <property type="evidence" value="ECO:0007669"/>
    <property type="project" value="UniProtKB-KW"/>
</dbReference>
<dbReference type="Proteomes" id="UP000671914">
    <property type="component" value="Chromosome"/>
</dbReference>
<proteinExistence type="predicted"/>
<evidence type="ECO:0000256" key="2">
    <source>
        <dbReference type="ARBA" id="ARBA00022723"/>
    </source>
</evidence>
<organism evidence="6 7">
    <name type="scientific">Agromyces archimandritae</name>
    <dbReference type="NCBI Taxonomy" id="2781962"/>
    <lineage>
        <taxon>Bacteria</taxon>
        <taxon>Bacillati</taxon>
        <taxon>Actinomycetota</taxon>
        <taxon>Actinomycetes</taxon>
        <taxon>Micrococcales</taxon>
        <taxon>Microbacteriaceae</taxon>
        <taxon>Agromyces</taxon>
    </lineage>
</organism>
<keyword evidence="4" id="KW-0460">Magnesium</keyword>
<dbReference type="KEGG" id="aarc:G127AT_09410"/>
<evidence type="ECO:0000256" key="3">
    <source>
        <dbReference type="ARBA" id="ARBA00022801"/>
    </source>
</evidence>
<evidence type="ECO:0000259" key="5">
    <source>
        <dbReference type="Pfam" id="PF13470"/>
    </source>
</evidence>
<accession>A0A975FKK3</accession>
<gene>
    <name evidence="6" type="ORF">G127AT_09410</name>
</gene>
<sequence length="198" mass="21109">MTSFHREPERAPIRVVLADANVLYSRVLRDYLLYAADAELISIRWSAAILAEVIEHLTKNLSGFDAASGRRLIAAMSSAFPGAEVASDEASRRAVAAIPLPDEDDRHVLEAAIAAEADIICTDNTKDFPPTELAAIGIEALTADALLSLLIEEFPGEMTSVHATVVSRLTGATDASMLAKLRRAGAVSGARLLSELVQ</sequence>
<dbReference type="Pfam" id="PF13470">
    <property type="entry name" value="PIN_3"/>
    <property type="match status" value="1"/>
</dbReference>
<dbReference type="InterPro" id="IPR002716">
    <property type="entry name" value="PIN_dom"/>
</dbReference>
<evidence type="ECO:0000256" key="1">
    <source>
        <dbReference type="ARBA" id="ARBA00022722"/>
    </source>
</evidence>
<dbReference type="GO" id="GO:0004518">
    <property type="term" value="F:nuclease activity"/>
    <property type="evidence" value="ECO:0007669"/>
    <property type="project" value="UniProtKB-KW"/>
</dbReference>
<keyword evidence="3" id="KW-0378">Hydrolase</keyword>
<dbReference type="GO" id="GO:0046872">
    <property type="term" value="F:metal ion binding"/>
    <property type="evidence" value="ECO:0007669"/>
    <property type="project" value="UniProtKB-KW"/>
</dbReference>
<reference evidence="6" key="1">
    <citation type="submission" date="2021-03" db="EMBL/GenBank/DDBJ databases">
        <title>Agromyces archimandritus sp. nov., isolated from the cockroach Archimandrita tessellata.</title>
        <authorList>
            <person name="Guzman J."/>
            <person name="Ortuzar M."/>
            <person name="Poehlein A."/>
            <person name="Daniel R."/>
            <person name="Trujillo M."/>
            <person name="Vilcinskas A."/>
        </authorList>
    </citation>
    <scope>NUCLEOTIDE SEQUENCE</scope>
    <source>
        <strain evidence="6">G127AT</strain>
    </source>
</reference>
<evidence type="ECO:0000313" key="7">
    <source>
        <dbReference type="Proteomes" id="UP000671914"/>
    </source>
</evidence>
<keyword evidence="1" id="KW-0540">Nuclease</keyword>
<name>A0A975FKK3_9MICO</name>
<protein>
    <submittedName>
        <fullName evidence="6">PIN domain-containing protein</fullName>
    </submittedName>
</protein>
<dbReference type="EMBL" id="CP071696">
    <property type="protein sequence ID" value="QTX03566.1"/>
    <property type="molecule type" value="Genomic_DNA"/>
</dbReference>
<keyword evidence="7" id="KW-1185">Reference proteome</keyword>